<dbReference type="Gene3D" id="3.90.180.10">
    <property type="entry name" value="Medium-chain alcohol dehydrogenases, catalytic domain"/>
    <property type="match status" value="1"/>
</dbReference>
<evidence type="ECO:0000313" key="4">
    <source>
        <dbReference type="EMBL" id="SVA60676.1"/>
    </source>
</evidence>
<reference evidence="4" key="1">
    <citation type="submission" date="2018-05" db="EMBL/GenBank/DDBJ databases">
        <authorList>
            <person name="Lanie J.A."/>
            <person name="Ng W.-L."/>
            <person name="Kazmierczak K.M."/>
            <person name="Andrzejewski T.M."/>
            <person name="Davidsen T.M."/>
            <person name="Wayne K.J."/>
            <person name="Tettelin H."/>
            <person name="Glass J.I."/>
            <person name="Rusch D."/>
            <person name="Podicherti R."/>
            <person name="Tsui H.-C.T."/>
            <person name="Winkler M.E."/>
        </authorList>
    </citation>
    <scope>NUCLEOTIDE SEQUENCE</scope>
</reference>
<keyword evidence="1" id="KW-0521">NADP</keyword>
<dbReference type="InterPro" id="IPR014189">
    <property type="entry name" value="Quinone_OxRdtase_PIG3"/>
</dbReference>
<dbReference type="CDD" id="cd05276">
    <property type="entry name" value="p53_inducible_oxidoreductase"/>
    <property type="match status" value="1"/>
</dbReference>
<dbReference type="Pfam" id="PF00107">
    <property type="entry name" value="ADH_zinc_N"/>
    <property type="match status" value="1"/>
</dbReference>
<dbReference type="AlphaFoldDB" id="A0A381X7E1"/>
<dbReference type="EMBL" id="UINC01014176">
    <property type="protein sequence ID" value="SVA60676.1"/>
    <property type="molecule type" value="Genomic_DNA"/>
</dbReference>
<dbReference type="NCBIfam" id="TIGR02824">
    <property type="entry name" value="quinone_pig3"/>
    <property type="match status" value="1"/>
</dbReference>
<evidence type="ECO:0000256" key="2">
    <source>
        <dbReference type="ARBA" id="ARBA00023002"/>
    </source>
</evidence>
<organism evidence="4">
    <name type="scientific">marine metagenome</name>
    <dbReference type="NCBI Taxonomy" id="408172"/>
    <lineage>
        <taxon>unclassified sequences</taxon>
        <taxon>metagenomes</taxon>
        <taxon>ecological metagenomes</taxon>
    </lineage>
</organism>
<dbReference type="GO" id="GO:0016651">
    <property type="term" value="F:oxidoreductase activity, acting on NAD(P)H"/>
    <property type="evidence" value="ECO:0007669"/>
    <property type="project" value="TreeGrafter"/>
</dbReference>
<dbReference type="SUPFAM" id="SSF50129">
    <property type="entry name" value="GroES-like"/>
    <property type="match status" value="1"/>
</dbReference>
<dbReference type="InterPro" id="IPR013149">
    <property type="entry name" value="ADH-like_C"/>
</dbReference>
<dbReference type="Pfam" id="PF08240">
    <property type="entry name" value="ADH_N"/>
    <property type="match status" value="1"/>
</dbReference>
<dbReference type="PANTHER" id="PTHR48106:SF18">
    <property type="entry name" value="QUINONE OXIDOREDUCTASE PIG3"/>
    <property type="match status" value="1"/>
</dbReference>
<accession>A0A381X7E1</accession>
<dbReference type="GO" id="GO:0070402">
    <property type="term" value="F:NADPH binding"/>
    <property type="evidence" value="ECO:0007669"/>
    <property type="project" value="TreeGrafter"/>
</dbReference>
<protein>
    <recommendedName>
        <fullName evidence="3">Enoyl reductase (ER) domain-containing protein</fullName>
    </recommendedName>
</protein>
<evidence type="ECO:0000256" key="1">
    <source>
        <dbReference type="ARBA" id="ARBA00022857"/>
    </source>
</evidence>
<dbReference type="InterPro" id="IPR036291">
    <property type="entry name" value="NAD(P)-bd_dom_sf"/>
</dbReference>
<dbReference type="InterPro" id="IPR013154">
    <property type="entry name" value="ADH-like_N"/>
</dbReference>
<keyword evidence="2" id="KW-0560">Oxidoreductase</keyword>
<sequence length="241" mass="25491">VKAISQEGDDLLWKENPDPDLKEDEVLIRIKASAINRADLLQRSGNYPVPPGASPILGLECAGVVEEVGEEINNFVKGDEVCALLAGGGYAEKVSVPSGQVLKVPRGFSFEQAAALPEVFATAYFNLYMEAKLSEGEKTLIHAGASGVGTAAIQICKAMGNPCFVTAGTKEKISRCMELGAEGGTVRNEENFADSVAKWTDNNGVQVILDPVGANYLEDNMKSLTLEGRLVMIGLMGGAKA</sequence>
<dbReference type="InterPro" id="IPR011032">
    <property type="entry name" value="GroES-like_sf"/>
</dbReference>
<dbReference type="SUPFAM" id="SSF51735">
    <property type="entry name" value="NAD(P)-binding Rossmann-fold domains"/>
    <property type="match status" value="1"/>
</dbReference>
<dbReference type="SMART" id="SM00829">
    <property type="entry name" value="PKS_ER"/>
    <property type="match status" value="1"/>
</dbReference>
<gene>
    <name evidence="4" type="ORF">METZ01_LOCUS113530</name>
</gene>
<proteinExistence type="predicted"/>
<dbReference type="Gene3D" id="3.40.50.720">
    <property type="entry name" value="NAD(P)-binding Rossmann-like Domain"/>
    <property type="match status" value="1"/>
</dbReference>
<name>A0A381X7E1_9ZZZZ</name>
<feature type="domain" description="Enoyl reductase (ER)" evidence="3">
    <location>
        <begin position="8"/>
        <end position="241"/>
    </location>
</feature>
<evidence type="ECO:0000259" key="3">
    <source>
        <dbReference type="SMART" id="SM00829"/>
    </source>
</evidence>
<feature type="non-terminal residue" evidence="4">
    <location>
        <position position="1"/>
    </location>
</feature>
<dbReference type="PANTHER" id="PTHR48106">
    <property type="entry name" value="QUINONE OXIDOREDUCTASE PIG3-RELATED"/>
    <property type="match status" value="1"/>
</dbReference>
<dbReference type="InterPro" id="IPR020843">
    <property type="entry name" value="ER"/>
</dbReference>
<feature type="non-terminal residue" evidence="4">
    <location>
        <position position="241"/>
    </location>
</feature>